<evidence type="ECO:0000256" key="3">
    <source>
        <dbReference type="ARBA" id="ARBA00006432"/>
    </source>
</evidence>
<keyword evidence="4" id="KW-0479">Metal-binding</keyword>
<keyword evidence="8" id="KW-0576">Peroxisome</keyword>
<dbReference type="GO" id="GO:0005524">
    <property type="term" value="F:ATP binding"/>
    <property type="evidence" value="ECO:0007669"/>
    <property type="project" value="UniProtKB-KW"/>
</dbReference>
<evidence type="ECO:0000256" key="7">
    <source>
        <dbReference type="ARBA" id="ARBA00022842"/>
    </source>
</evidence>
<evidence type="ECO:0000256" key="2">
    <source>
        <dbReference type="ARBA" id="ARBA00004275"/>
    </source>
</evidence>
<keyword evidence="6" id="KW-0067">ATP-binding</keyword>
<dbReference type="GO" id="GO:0016405">
    <property type="term" value="F:CoA-ligase activity"/>
    <property type="evidence" value="ECO:0007669"/>
    <property type="project" value="TreeGrafter"/>
</dbReference>
<feature type="domain" description="AMP-dependent synthetase/ligase" evidence="9">
    <location>
        <begin position="1"/>
        <end position="119"/>
    </location>
</feature>
<dbReference type="STRING" id="1661398.A0A482W3W5"/>
<dbReference type="Proteomes" id="UP000292052">
    <property type="component" value="Unassembled WGS sequence"/>
</dbReference>
<keyword evidence="7" id="KW-0460">Magnesium</keyword>
<dbReference type="Gene3D" id="3.40.50.980">
    <property type="match status" value="1"/>
</dbReference>
<dbReference type="AlphaFoldDB" id="A0A482W3W5"/>
<dbReference type="Pfam" id="PF00501">
    <property type="entry name" value="AMP-binding"/>
    <property type="match status" value="1"/>
</dbReference>
<dbReference type="InterPro" id="IPR000873">
    <property type="entry name" value="AMP-dep_synth/lig_dom"/>
</dbReference>
<comment type="subcellular location">
    <subcellularLocation>
        <location evidence="2">Peroxisome</location>
    </subcellularLocation>
</comment>
<evidence type="ECO:0000256" key="6">
    <source>
        <dbReference type="ARBA" id="ARBA00022840"/>
    </source>
</evidence>
<sequence>MLTHDNFRFHLVEERIPFLMKSFESIQLFLPSFHLSGLHIVNSALYFGTTLIIFDRFDPNAFLQTIEDYKIENLFLVPPLINFLANSPLTEQFNLSSVKYVSSGTAPASEEDSKLFKKKYIFWIT</sequence>
<dbReference type="GO" id="GO:0046872">
    <property type="term" value="F:metal ion binding"/>
    <property type="evidence" value="ECO:0007669"/>
    <property type="project" value="UniProtKB-KW"/>
</dbReference>
<dbReference type="GO" id="GO:0005777">
    <property type="term" value="C:peroxisome"/>
    <property type="evidence" value="ECO:0007669"/>
    <property type="project" value="UniProtKB-SubCell"/>
</dbReference>
<comment type="caution">
    <text evidence="10">The sequence shown here is derived from an EMBL/GenBank/DDBJ whole genome shotgun (WGS) entry which is preliminary data.</text>
</comment>
<feature type="non-terminal residue" evidence="10">
    <location>
        <position position="125"/>
    </location>
</feature>
<dbReference type="PANTHER" id="PTHR24096">
    <property type="entry name" value="LONG-CHAIN-FATTY-ACID--COA LIGASE"/>
    <property type="match status" value="1"/>
</dbReference>
<comment type="cofactor">
    <cofactor evidence="1">
        <name>Mg(2+)</name>
        <dbReference type="ChEBI" id="CHEBI:18420"/>
    </cofactor>
</comment>
<protein>
    <submittedName>
        <fullName evidence="10">AMP-binding domain containing protein</fullName>
    </submittedName>
</protein>
<reference evidence="10 11" key="1">
    <citation type="submission" date="2017-03" db="EMBL/GenBank/DDBJ databases">
        <title>Genome of the blue death feigning beetle - Asbolus verrucosus.</title>
        <authorList>
            <person name="Rider S.D."/>
        </authorList>
    </citation>
    <scope>NUCLEOTIDE SEQUENCE [LARGE SCALE GENOMIC DNA]</scope>
    <source>
        <strain evidence="10">Butters</strain>
        <tissue evidence="10">Head and leg muscle</tissue>
    </source>
</reference>
<evidence type="ECO:0000256" key="4">
    <source>
        <dbReference type="ARBA" id="ARBA00022723"/>
    </source>
</evidence>
<accession>A0A482W3W5</accession>
<evidence type="ECO:0000313" key="10">
    <source>
        <dbReference type="EMBL" id="RZC39820.1"/>
    </source>
</evidence>
<keyword evidence="5" id="KW-0547">Nucleotide-binding</keyword>
<evidence type="ECO:0000313" key="11">
    <source>
        <dbReference type="Proteomes" id="UP000292052"/>
    </source>
</evidence>
<comment type="similarity">
    <text evidence="3">Belongs to the ATP-dependent AMP-binding enzyme family.</text>
</comment>
<evidence type="ECO:0000256" key="1">
    <source>
        <dbReference type="ARBA" id="ARBA00001946"/>
    </source>
</evidence>
<dbReference type="OrthoDB" id="10253869at2759"/>
<evidence type="ECO:0000256" key="5">
    <source>
        <dbReference type="ARBA" id="ARBA00022741"/>
    </source>
</evidence>
<keyword evidence="11" id="KW-1185">Reference proteome</keyword>
<name>A0A482W3W5_ASBVE</name>
<dbReference type="EMBL" id="QDEB01031183">
    <property type="protein sequence ID" value="RZC39820.1"/>
    <property type="molecule type" value="Genomic_DNA"/>
</dbReference>
<evidence type="ECO:0000256" key="8">
    <source>
        <dbReference type="ARBA" id="ARBA00023140"/>
    </source>
</evidence>
<dbReference type="SUPFAM" id="SSF56801">
    <property type="entry name" value="Acetyl-CoA synthetase-like"/>
    <property type="match status" value="1"/>
</dbReference>
<dbReference type="PANTHER" id="PTHR24096:SF423">
    <property type="entry name" value="GM05240P"/>
    <property type="match status" value="1"/>
</dbReference>
<evidence type="ECO:0000259" key="9">
    <source>
        <dbReference type="Pfam" id="PF00501"/>
    </source>
</evidence>
<organism evidence="10 11">
    <name type="scientific">Asbolus verrucosus</name>
    <name type="common">Desert ironclad beetle</name>
    <dbReference type="NCBI Taxonomy" id="1661398"/>
    <lineage>
        <taxon>Eukaryota</taxon>
        <taxon>Metazoa</taxon>
        <taxon>Ecdysozoa</taxon>
        <taxon>Arthropoda</taxon>
        <taxon>Hexapoda</taxon>
        <taxon>Insecta</taxon>
        <taxon>Pterygota</taxon>
        <taxon>Neoptera</taxon>
        <taxon>Endopterygota</taxon>
        <taxon>Coleoptera</taxon>
        <taxon>Polyphaga</taxon>
        <taxon>Cucujiformia</taxon>
        <taxon>Tenebrionidae</taxon>
        <taxon>Pimeliinae</taxon>
        <taxon>Asbolus</taxon>
    </lineage>
</organism>
<gene>
    <name evidence="10" type="ORF">BDFB_013590</name>
</gene>
<proteinExistence type="inferred from homology"/>